<accession>A0A6J4K2N2</accession>
<evidence type="ECO:0000313" key="2">
    <source>
        <dbReference type="EMBL" id="CAA9293421.1"/>
    </source>
</evidence>
<organism evidence="2">
    <name type="scientific">uncultured Chloroflexota bacterium</name>
    <dbReference type="NCBI Taxonomy" id="166587"/>
    <lineage>
        <taxon>Bacteria</taxon>
        <taxon>Bacillati</taxon>
        <taxon>Chloroflexota</taxon>
        <taxon>environmental samples</taxon>
    </lineage>
</organism>
<evidence type="ECO:0000256" key="1">
    <source>
        <dbReference type="SAM" id="MobiDB-lite"/>
    </source>
</evidence>
<name>A0A6J4K2N2_9CHLR</name>
<proteinExistence type="predicted"/>
<dbReference type="AlphaFoldDB" id="A0A6J4K2N2"/>
<feature type="compositionally biased region" description="Polar residues" evidence="1">
    <location>
        <begin position="7"/>
        <end position="19"/>
    </location>
</feature>
<gene>
    <name evidence="2" type="ORF">AVDCRST_MAG77-4960</name>
</gene>
<sequence>MAEQANADLQVQQEAAQRTENVRAETINRERERYGYERGDARRKEAAALIPGVRSDAFLGQQANMTNAWASGKPAQNVAFTPESFRPDPGQVPNLDAMAAQETARVLAHISPAAAAQMGRPMPTLPPLTDLESMLQPYGAGTGTPA</sequence>
<feature type="region of interest" description="Disordered" evidence="1">
    <location>
        <begin position="1"/>
        <end position="26"/>
    </location>
</feature>
<dbReference type="EMBL" id="CADCTC010000259">
    <property type="protein sequence ID" value="CAA9293421.1"/>
    <property type="molecule type" value="Genomic_DNA"/>
</dbReference>
<reference evidence="2" key="1">
    <citation type="submission" date="2020-02" db="EMBL/GenBank/DDBJ databases">
        <authorList>
            <person name="Meier V. D."/>
        </authorList>
    </citation>
    <scope>NUCLEOTIDE SEQUENCE</scope>
    <source>
        <strain evidence="2">AVDCRST_MAG77</strain>
    </source>
</reference>
<feature type="region of interest" description="Disordered" evidence="1">
    <location>
        <begin position="118"/>
        <end position="146"/>
    </location>
</feature>
<protein>
    <submittedName>
        <fullName evidence="2">Uncharacterized protein</fullName>
    </submittedName>
</protein>